<organism evidence="1 2">
    <name type="scientific">Nelumbo nucifera</name>
    <name type="common">Sacred lotus</name>
    <dbReference type="NCBI Taxonomy" id="4432"/>
    <lineage>
        <taxon>Eukaryota</taxon>
        <taxon>Viridiplantae</taxon>
        <taxon>Streptophyta</taxon>
        <taxon>Embryophyta</taxon>
        <taxon>Tracheophyta</taxon>
        <taxon>Spermatophyta</taxon>
        <taxon>Magnoliopsida</taxon>
        <taxon>Proteales</taxon>
        <taxon>Nelumbonaceae</taxon>
        <taxon>Nelumbo</taxon>
    </lineage>
</organism>
<accession>A0A822Y307</accession>
<keyword evidence="2" id="KW-1185">Reference proteome</keyword>
<evidence type="ECO:0000313" key="2">
    <source>
        <dbReference type="Proteomes" id="UP000607653"/>
    </source>
</evidence>
<proteinExistence type="predicted"/>
<comment type="caution">
    <text evidence="1">The sequence shown here is derived from an EMBL/GenBank/DDBJ whole genome shotgun (WGS) entry which is preliminary data.</text>
</comment>
<sequence length="63" mass="7804">MMGVWALLFPNDQNTERKMWIANKNLQLYKWSLDNLRQYLGPLMYEQLLPIGKRKKYKQFRKR</sequence>
<reference evidence="1 2" key="1">
    <citation type="journal article" date="2020" name="Mol. Biol. Evol.">
        <title>Distinct Expression and Methylation Patterns for Genes with Different Fates following a Single Whole-Genome Duplication in Flowering Plants.</title>
        <authorList>
            <person name="Shi T."/>
            <person name="Rahmani R.S."/>
            <person name="Gugger P.F."/>
            <person name="Wang M."/>
            <person name="Li H."/>
            <person name="Zhang Y."/>
            <person name="Li Z."/>
            <person name="Wang Q."/>
            <person name="Van de Peer Y."/>
            <person name="Marchal K."/>
            <person name="Chen J."/>
        </authorList>
    </citation>
    <scope>NUCLEOTIDE SEQUENCE [LARGE SCALE GENOMIC DNA]</scope>
    <source>
        <tissue evidence="1">Leaf</tissue>
    </source>
</reference>
<dbReference type="Proteomes" id="UP000607653">
    <property type="component" value="Unassembled WGS sequence"/>
</dbReference>
<name>A0A822Y307_NELNU</name>
<dbReference type="EMBL" id="DUZY01000002">
    <property type="protein sequence ID" value="DAD26642.1"/>
    <property type="molecule type" value="Genomic_DNA"/>
</dbReference>
<dbReference type="AlphaFoldDB" id="A0A822Y307"/>
<protein>
    <submittedName>
        <fullName evidence="1">Uncharacterized protein</fullName>
    </submittedName>
</protein>
<gene>
    <name evidence="1" type="ORF">HUJ06_028110</name>
</gene>
<evidence type="ECO:0000313" key="1">
    <source>
        <dbReference type="EMBL" id="DAD26642.1"/>
    </source>
</evidence>